<name>A0A1M5NHQ3_9GAMM</name>
<dbReference type="STRING" id="299255.SAMN02745129_1049"/>
<accession>A0A1M5NHQ3</accession>
<sequence>MQEYRFHLSIPWQAMARYYQGQAEVVVCQDTQGRVMHIHPRYFRPHLTRDGVNGWFLLRLNSQGQFVELRKESE</sequence>
<dbReference type="AlphaFoldDB" id="A0A1M5NHQ3"/>
<dbReference type="EMBL" id="FQXG01000001">
    <property type="protein sequence ID" value="SHG88739.1"/>
    <property type="molecule type" value="Genomic_DNA"/>
</dbReference>
<proteinExistence type="predicted"/>
<dbReference type="RefSeq" id="WP_067654733.1">
    <property type="nucleotide sequence ID" value="NZ_FQXG01000001.1"/>
</dbReference>
<dbReference type="Pfam" id="PF11197">
    <property type="entry name" value="DUF2835"/>
    <property type="match status" value="1"/>
</dbReference>
<protein>
    <recommendedName>
        <fullName evidence="3">DUF2835 domain-containing protein</fullName>
    </recommendedName>
</protein>
<evidence type="ECO:0000313" key="2">
    <source>
        <dbReference type="Proteomes" id="UP000184268"/>
    </source>
</evidence>
<gene>
    <name evidence="1" type="ORF">SAMN02745129_1049</name>
</gene>
<dbReference type="InterPro" id="IPR021363">
    <property type="entry name" value="DUF2835"/>
</dbReference>
<dbReference type="Proteomes" id="UP000184268">
    <property type="component" value="Unassembled WGS sequence"/>
</dbReference>
<reference evidence="1 2" key="1">
    <citation type="submission" date="2016-11" db="EMBL/GenBank/DDBJ databases">
        <authorList>
            <person name="Jaros S."/>
            <person name="Januszkiewicz K."/>
            <person name="Wedrychowicz H."/>
        </authorList>
    </citation>
    <scope>NUCLEOTIDE SEQUENCE [LARGE SCALE GENOMIC DNA]</scope>
    <source>
        <strain evidence="1 2">DSM 16917</strain>
    </source>
</reference>
<evidence type="ECO:0008006" key="3">
    <source>
        <dbReference type="Google" id="ProtNLM"/>
    </source>
</evidence>
<organism evidence="1 2">
    <name type="scientific">Ferrimonas marina</name>
    <dbReference type="NCBI Taxonomy" id="299255"/>
    <lineage>
        <taxon>Bacteria</taxon>
        <taxon>Pseudomonadati</taxon>
        <taxon>Pseudomonadota</taxon>
        <taxon>Gammaproteobacteria</taxon>
        <taxon>Alteromonadales</taxon>
        <taxon>Ferrimonadaceae</taxon>
        <taxon>Ferrimonas</taxon>
    </lineage>
</organism>
<keyword evidence="2" id="KW-1185">Reference proteome</keyword>
<dbReference type="OrthoDB" id="5600793at2"/>
<evidence type="ECO:0000313" key="1">
    <source>
        <dbReference type="EMBL" id="SHG88739.1"/>
    </source>
</evidence>